<dbReference type="EMBL" id="UINC01061227">
    <property type="protein sequence ID" value="SVB86583.1"/>
    <property type="molecule type" value="Genomic_DNA"/>
</dbReference>
<proteinExistence type="predicted"/>
<sequence>VPNFDAAVVSGLKKSGAIILGKLNMTEFAMGDPITSAFGVTRNPWDLSRSPGTSSTGSGAATASFMCASSLGEDTGGSVRGPAANCGLVGIRPSWGRVSRHGVDGASWSLDTIGPISRTVEDCALTLGAIAGYDQRDQYTKHVPVPDYGAALTGDVKGLKVGLIKEFIDPDVMGVTEPVRQSVLEAARLLGRLGAEIEETSLPLAPVAGVASRIISSVERSSLHPEWLRNRPGDLHHNTRVAFTAGELVPSPVYYKAQKLRTLVRRQTLEALERFDVLAMPIASEPATIMDLNPGISSQQSAARALTEGSYRGLFSMVSGPALSICCGFSKDGAGKLPLALQIAGRPFDEATVMNVAYAYEQNTNWHLERPPELN</sequence>
<dbReference type="GO" id="GO:0003824">
    <property type="term" value="F:catalytic activity"/>
    <property type="evidence" value="ECO:0007669"/>
    <property type="project" value="InterPro"/>
</dbReference>
<gene>
    <name evidence="2" type="ORF">METZ01_LOCUS239437</name>
</gene>
<protein>
    <recommendedName>
        <fullName evidence="1">Amidase domain-containing protein</fullName>
    </recommendedName>
</protein>
<name>A0A382HIU0_9ZZZZ</name>
<dbReference type="InterPro" id="IPR036928">
    <property type="entry name" value="AS_sf"/>
</dbReference>
<dbReference type="SUPFAM" id="SSF75304">
    <property type="entry name" value="Amidase signature (AS) enzymes"/>
    <property type="match status" value="1"/>
</dbReference>
<dbReference type="Gene3D" id="3.90.1300.10">
    <property type="entry name" value="Amidase signature (AS) domain"/>
    <property type="match status" value="1"/>
</dbReference>
<dbReference type="PANTHER" id="PTHR11895">
    <property type="entry name" value="TRANSAMIDASE"/>
    <property type="match status" value="1"/>
</dbReference>
<dbReference type="Pfam" id="PF01425">
    <property type="entry name" value="Amidase"/>
    <property type="match status" value="1"/>
</dbReference>
<feature type="domain" description="Amidase" evidence="1">
    <location>
        <begin position="2"/>
        <end position="353"/>
    </location>
</feature>
<dbReference type="PANTHER" id="PTHR11895:SF7">
    <property type="entry name" value="GLUTAMYL-TRNA(GLN) AMIDOTRANSFERASE SUBUNIT A, MITOCHONDRIAL"/>
    <property type="match status" value="1"/>
</dbReference>
<reference evidence="2" key="1">
    <citation type="submission" date="2018-05" db="EMBL/GenBank/DDBJ databases">
        <authorList>
            <person name="Lanie J.A."/>
            <person name="Ng W.-L."/>
            <person name="Kazmierczak K.M."/>
            <person name="Andrzejewski T.M."/>
            <person name="Davidsen T.M."/>
            <person name="Wayne K.J."/>
            <person name="Tettelin H."/>
            <person name="Glass J.I."/>
            <person name="Rusch D."/>
            <person name="Podicherti R."/>
            <person name="Tsui H.-C.T."/>
            <person name="Winkler M.E."/>
        </authorList>
    </citation>
    <scope>NUCLEOTIDE SEQUENCE</scope>
</reference>
<evidence type="ECO:0000259" key="1">
    <source>
        <dbReference type="Pfam" id="PF01425"/>
    </source>
</evidence>
<feature type="non-terminal residue" evidence="2">
    <location>
        <position position="1"/>
    </location>
</feature>
<dbReference type="AlphaFoldDB" id="A0A382HIU0"/>
<dbReference type="InterPro" id="IPR023631">
    <property type="entry name" value="Amidase_dom"/>
</dbReference>
<evidence type="ECO:0000313" key="2">
    <source>
        <dbReference type="EMBL" id="SVB86583.1"/>
    </source>
</evidence>
<dbReference type="InterPro" id="IPR000120">
    <property type="entry name" value="Amidase"/>
</dbReference>
<accession>A0A382HIU0</accession>
<organism evidence="2">
    <name type="scientific">marine metagenome</name>
    <dbReference type="NCBI Taxonomy" id="408172"/>
    <lineage>
        <taxon>unclassified sequences</taxon>
        <taxon>metagenomes</taxon>
        <taxon>ecological metagenomes</taxon>
    </lineage>
</organism>